<sequence length="181" mass="20374">MSPLALPEMDLSSPLFQLPQLALSHAWKRALLTPWRQLLLRALGSGQSGNHDEDLRRRTAALQGQGMLLGRTETRCTTYENLQRPSINWIRRKATRLESAMFTASELHPLQSRFSNRFITAVRGCHCRPPTVNALAPCGPRRRACGDGRLIRISQAVERRKSRGLCCLQPATIRRLALTIP</sequence>
<reference evidence="1" key="1">
    <citation type="journal article" date="2020" name="Stud. Mycol.">
        <title>101 Dothideomycetes genomes: a test case for predicting lifestyles and emergence of pathogens.</title>
        <authorList>
            <person name="Haridas S."/>
            <person name="Albert R."/>
            <person name="Binder M."/>
            <person name="Bloem J."/>
            <person name="Labutti K."/>
            <person name="Salamov A."/>
            <person name="Andreopoulos B."/>
            <person name="Baker S."/>
            <person name="Barry K."/>
            <person name="Bills G."/>
            <person name="Bluhm B."/>
            <person name="Cannon C."/>
            <person name="Castanera R."/>
            <person name="Culley D."/>
            <person name="Daum C."/>
            <person name="Ezra D."/>
            <person name="Gonzalez J."/>
            <person name="Henrissat B."/>
            <person name="Kuo A."/>
            <person name="Liang C."/>
            <person name="Lipzen A."/>
            <person name="Lutzoni F."/>
            <person name="Magnuson J."/>
            <person name="Mondo S."/>
            <person name="Nolan M."/>
            <person name="Ohm R."/>
            <person name="Pangilinan J."/>
            <person name="Park H.-J."/>
            <person name="Ramirez L."/>
            <person name="Alfaro M."/>
            <person name="Sun H."/>
            <person name="Tritt A."/>
            <person name="Yoshinaga Y."/>
            <person name="Zwiers L.-H."/>
            <person name="Turgeon B."/>
            <person name="Goodwin S."/>
            <person name="Spatafora J."/>
            <person name="Crous P."/>
            <person name="Grigoriev I."/>
        </authorList>
    </citation>
    <scope>NUCLEOTIDE SEQUENCE</scope>
    <source>
        <strain evidence="1">CBS 121167</strain>
    </source>
</reference>
<dbReference type="EMBL" id="ML995498">
    <property type="protein sequence ID" value="KAF2138085.1"/>
    <property type="molecule type" value="Genomic_DNA"/>
</dbReference>
<evidence type="ECO:0000313" key="1">
    <source>
        <dbReference type="EMBL" id="KAF2138085.1"/>
    </source>
</evidence>
<name>A0A6A6B498_9PEZI</name>
<protein>
    <submittedName>
        <fullName evidence="1">Uncharacterized protein</fullName>
    </submittedName>
</protein>
<dbReference type="AlphaFoldDB" id="A0A6A6B498"/>
<proteinExistence type="predicted"/>
<organism evidence="1 2">
    <name type="scientific">Aplosporella prunicola CBS 121167</name>
    <dbReference type="NCBI Taxonomy" id="1176127"/>
    <lineage>
        <taxon>Eukaryota</taxon>
        <taxon>Fungi</taxon>
        <taxon>Dikarya</taxon>
        <taxon>Ascomycota</taxon>
        <taxon>Pezizomycotina</taxon>
        <taxon>Dothideomycetes</taxon>
        <taxon>Dothideomycetes incertae sedis</taxon>
        <taxon>Botryosphaeriales</taxon>
        <taxon>Aplosporellaceae</taxon>
        <taxon>Aplosporella</taxon>
    </lineage>
</organism>
<keyword evidence="2" id="KW-1185">Reference proteome</keyword>
<dbReference type="GeneID" id="54304851"/>
<evidence type="ECO:0000313" key="2">
    <source>
        <dbReference type="Proteomes" id="UP000799438"/>
    </source>
</evidence>
<accession>A0A6A6B498</accession>
<dbReference type="Proteomes" id="UP000799438">
    <property type="component" value="Unassembled WGS sequence"/>
</dbReference>
<gene>
    <name evidence="1" type="ORF">K452DRAFT_94846</name>
</gene>
<dbReference type="RefSeq" id="XP_033393798.1">
    <property type="nucleotide sequence ID" value="XM_033547344.1"/>
</dbReference>